<gene>
    <name evidence="3" type="ORF">GCM10011514_05960</name>
</gene>
<reference evidence="3" key="2">
    <citation type="submission" date="2020-09" db="EMBL/GenBank/DDBJ databases">
        <authorList>
            <person name="Sun Q."/>
            <person name="Zhou Y."/>
        </authorList>
    </citation>
    <scope>NUCLEOTIDE SEQUENCE</scope>
    <source>
        <strain evidence="3">CGMCC 1.15958</strain>
    </source>
</reference>
<dbReference type="GO" id="GO:0005886">
    <property type="term" value="C:plasma membrane"/>
    <property type="evidence" value="ECO:0007669"/>
    <property type="project" value="TreeGrafter"/>
</dbReference>
<dbReference type="EMBL" id="BMKK01000001">
    <property type="protein sequence ID" value="GGD44755.1"/>
    <property type="molecule type" value="Genomic_DNA"/>
</dbReference>
<dbReference type="PANTHER" id="PTHR30336">
    <property type="entry name" value="INNER MEMBRANE PROTEIN, PROBABLE PERMEASE"/>
    <property type="match status" value="1"/>
</dbReference>
<dbReference type="PANTHER" id="PTHR30336:SF20">
    <property type="entry name" value="DUF218 DOMAIN-CONTAINING PROTEIN"/>
    <property type="match status" value="1"/>
</dbReference>
<feature type="domain" description="DUF218" evidence="2">
    <location>
        <begin position="66"/>
        <end position="233"/>
    </location>
</feature>
<sequence>MPMGILCLLLIYAISTKNRTKSKKAVILAFIFLYIIGNSFLSNELFLWWEVPPTSINKVKQHDIGIVLTGGTINEDKLPIENIFLGGSADRMGQAIELYKKGKIKKILISGGGIEVLGQTQKLEIDEMAKYMIISGVAKEDIFLEKNAQNTRQNALNCSKILNKHFANQTYLLISSGFHLRRARGCFAKVGLKVDCFGADYISHERNFYWYNLVLPREGNLGLVQLLFREVIGYSTYKIMGWI</sequence>
<dbReference type="Pfam" id="PF02698">
    <property type="entry name" value="DUF218"/>
    <property type="match status" value="1"/>
</dbReference>
<keyword evidence="4" id="KW-1185">Reference proteome</keyword>
<reference evidence="3" key="1">
    <citation type="journal article" date="2014" name="Int. J. Syst. Evol. Microbiol.">
        <title>Complete genome sequence of Corynebacterium casei LMG S-19264T (=DSM 44701T), isolated from a smear-ripened cheese.</title>
        <authorList>
            <consortium name="US DOE Joint Genome Institute (JGI-PGF)"/>
            <person name="Walter F."/>
            <person name="Albersmeier A."/>
            <person name="Kalinowski J."/>
            <person name="Ruckert C."/>
        </authorList>
    </citation>
    <scope>NUCLEOTIDE SEQUENCE</scope>
    <source>
        <strain evidence="3">CGMCC 1.15958</strain>
    </source>
</reference>
<keyword evidence="1" id="KW-0472">Membrane</keyword>
<proteinExistence type="predicted"/>
<dbReference type="CDD" id="cd06259">
    <property type="entry name" value="YdcF-like"/>
    <property type="match status" value="1"/>
</dbReference>
<dbReference type="AlphaFoldDB" id="A0A916YH60"/>
<dbReference type="Proteomes" id="UP000609064">
    <property type="component" value="Unassembled WGS sequence"/>
</dbReference>
<protein>
    <recommendedName>
        <fullName evidence="2">DUF218 domain-containing protein</fullName>
    </recommendedName>
</protein>
<evidence type="ECO:0000313" key="4">
    <source>
        <dbReference type="Proteomes" id="UP000609064"/>
    </source>
</evidence>
<dbReference type="Gene3D" id="3.40.50.620">
    <property type="entry name" value="HUPs"/>
    <property type="match status" value="1"/>
</dbReference>
<keyword evidence="1" id="KW-1133">Transmembrane helix</keyword>
<evidence type="ECO:0000313" key="3">
    <source>
        <dbReference type="EMBL" id="GGD44755.1"/>
    </source>
</evidence>
<evidence type="ECO:0000259" key="2">
    <source>
        <dbReference type="Pfam" id="PF02698"/>
    </source>
</evidence>
<dbReference type="InterPro" id="IPR014729">
    <property type="entry name" value="Rossmann-like_a/b/a_fold"/>
</dbReference>
<accession>A0A916YH60</accession>
<organism evidence="3 4">
    <name type="scientific">Emticicia aquatilis</name>
    <dbReference type="NCBI Taxonomy" id="1537369"/>
    <lineage>
        <taxon>Bacteria</taxon>
        <taxon>Pseudomonadati</taxon>
        <taxon>Bacteroidota</taxon>
        <taxon>Cytophagia</taxon>
        <taxon>Cytophagales</taxon>
        <taxon>Leadbetterellaceae</taxon>
        <taxon>Emticicia</taxon>
    </lineage>
</organism>
<name>A0A916YH60_9BACT</name>
<evidence type="ECO:0000256" key="1">
    <source>
        <dbReference type="SAM" id="Phobius"/>
    </source>
</evidence>
<comment type="caution">
    <text evidence="3">The sequence shown here is derived from an EMBL/GenBank/DDBJ whole genome shotgun (WGS) entry which is preliminary data.</text>
</comment>
<dbReference type="InterPro" id="IPR003848">
    <property type="entry name" value="DUF218"/>
</dbReference>
<dbReference type="InterPro" id="IPR051599">
    <property type="entry name" value="Cell_Envelope_Assoc"/>
</dbReference>
<keyword evidence="1" id="KW-0812">Transmembrane</keyword>
<feature type="transmembrane region" description="Helical" evidence="1">
    <location>
        <begin position="25"/>
        <end position="49"/>
    </location>
</feature>